<protein>
    <submittedName>
        <fullName evidence="1">Uncharacterized protein</fullName>
    </submittedName>
</protein>
<name>A0ABQ3MQ59_9PSEU</name>
<keyword evidence="2" id="KW-1185">Reference proteome</keyword>
<reference evidence="2" key="1">
    <citation type="journal article" date="2019" name="Int. J. Syst. Evol. Microbiol.">
        <title>The Global Catalogue of Microorganisms (GCM) 10K type strain sequencing project: providing services to taxonomists for standard genome sequencing and annotation.</title>
        <authorList>
            <consortium name="The Broad Institute Genomics Platform"/>
            <consortium name="The Broad Institute Genome Sequencing Center for Infectious Disease"/>
            <person name="Wu L."/>
            <person name="Ma J."/>
        </authorList>
    </citation>
    <scope>NUCLEOTIDE SEQUENCE [LARGE SCALE GENOMIC DNA]</scope>
    <source>
        <strain evidence="2">CGMCC 4.7367</strain>
    </source>
</reference>
<evidence type="ECO:0000313" key="1">
    <source>
        <dbReference type="EMBL" id="GHH54433.1"/>
    </source>
</evidence>
<gene>
    <name evidence="1" type="ORF">GCM10017774_69520</name>
</gene>
<evidence type="ECO:0000313" key="2">
    <source>
        <dbReference type="Proteomes" id="UP000605568"/>
    </source>
</evidence>
<proteinExistence type="predicted"/>
<dbReference type="Proteomes" id="UP000605568">
    <property type="component" value="Unassembled WGS sequence"/>
</dbReference>
<comment type="caution">
    <text evidence="1">The sequence shown here is derived from an EMBL/GenBank/DDBJ whole genome shotgun (WGS) entry which is preliminary data.</text>
</comment>
<sequence>MLGAEPPVQLTQRALSALIEERQDAETQVHPGGTLITREGIDVRWWTWAGYRANANLASTTRQSAYAQI</sequence>
<accession>A0ABQ3MQ59</accession>
<organism evidence="1 2">
    <name type="scientific">Lentzea cavernae</name>
    <dbReference type="NCBI Taxonomy" id="2020703"/>
    <lineage>
        <taxon>Bacteria</taxon>
        <taxon>Bacillati</taxon>
        <taxon>Actinomycetota</taxon>
        <taxon>Actinomycetes</taxon>
        <taxon>Pseudonocardiales</taxon>
        <taxon>Pseudonocardiaceae</taxon>
        <taxon>Lentzea</taxon>
    </lineage>
</organism>
<dbReference type="EMBL" id="BNAR01000013">
    <property type="protein sequence ID" value="GHH54433.1"/>
    <property type="molecule type" value="Genomic_DNA"/>
</dbReference>